<gene>
    <name evidence="2" type="ORF">Desaf_3494</name>
</gene>
<proteinExistence type="predicted"/>
<dbReference type="AlphaFoldDB" id="F3YXK1"/>
<dbReference type="STRING" id="690850.Desaf_3494"/>
<evidence type="ECO:0000313" key="2">
    <source>
        <dbReference type="EMBL" id="EGJ51778.1"/>
    </source>
</evidence>
<feature type="region of interest" description="Disordered" evidence="1">
    <location>
        <begin position="72"/>
        <end position="125"/>
    </location>
</feature>
<evidence type="ECO:0000313" key="3">
    <source>
        <dbReference type="Proteomes" id="UP000007844"/>
    </source>
</evidence>
<accession>F3YXK1</accession>
<dbReference type="Proteomes" id="UP000007844">
    <property type="component" value="Chromosome"/>
</dbReference>
<dbReference type="HOGENOM" id="CLU_1989001_0_0_7"/>
<feature type="compositionally biased region" description="Acidic residues" evidence="1">
    <location>
        <begin position="84"/>
        <end position="103"/>
    </location>
</feature>
<sequence length="125" mass="14279">MSLIPIYCDICCEHIANAEQDGLRLPLMGAMFQPREAGFPHPIPDEATWEFMRCPFGPHRPFIEEHLIQVGPATPGNRPVLDLTADEVELETDEEQPESNEPDMEPRQPQAQHTGERRPKRRGRN</sequence>
<reference evidence="2 3" key="1">
    <citation type="journal article" date="2011" name="J. Bacteriol.">
        <title>Genome sequence of the mercury-methylating and pleomorphic Desulfovibrio africanus Strain Walvis Bay.</title>
        <authorList>
            <person name="Brown S.D."/>
            <person name="Wall J.D."/>
            <person name="Kucken A.M."/>
            <person name="Gilmour C.C."/>
            <person name="Podar M."/>
            <person name="Brandt C.C."/>
            <person name="Teshima H."/>
            <person name="Detter J.C."/>
            <person name="Han C.S."/>
            <person name="Land M.L."/>
            <person name="Lucas S."/>
            <person name="Han J."/>
            <person name="Pennacchio L."/>
            <person name="Nolan M."/>
            <person name="Pitluck S."/>
            <person name="Woyke T."/>
            <person name="Goodwin L."/>
            <person name="Palumbo A.V."/>
            <person name="Elias D.A."/>
        </authorList>
    </citation>
    <scope>NUCLEOTIDE SEQUENCE [LARGE SCALE GENOMIC DNA]</scope>
    <source>
        <strain evidence="2 3">Walvis Bay</strain>
    </source>
</reference>
<organism evidence="2 3">
    <name type="scientific">Desulfocurvibacter africanus subsp. africanus str. Walvis Bay</name>
    <dbReference type="NCBI Taxonomy" id="690850"/>
    <lineage>
        <taxon>Bacteria</taxon>
        <taxon>Pseudomonadati</taxon>
        <taxon>Thermodesulfobacteriota</taxon>
        <taxon>Desulfovibrionia</taxon>
        <taxon>Desulfovibrionales</taxon>
        <taxon>Desulfovibrionaceae</taxon>
        <taxon>Desulfocurvibacter</taxon>
    </lineage>
</organism>
<evidence type="ECO:0000256" key="1">
    <source>
        <dbReference type="SAM" id="MobiDB-lite"/>
    </source>
</evidence>
<dbReference type="RefSeq" id="WP_014261392.1">
    <property type="nucleotide sequence ID" value="NC_016629.1"/>
</dbReference>
<dbReference type="EMBL" id="CP003221">
    <property type="protein sequence ID" value="EGJ51778.1"/>
    <property type="molecule type" value="Genomic_DNA"/>
</dbReference>
<protein>
    <submittedName>
        <fullName evidence="2">Uncharacterized protein</fullName>
    </submittedName>
</protein>
<keyword evidence="3" id="KW-1185">Reference proteome</keyword>
<dbReference type="KEGG" id="daf:Desaf_3494"/>
<name>F3YXK1_DESAF</name>